<dbReference type="Proteomes" id="UP000183561">
    <property type="component" value="Unassembled WGS sequence"/>
</dbReference>
<protein>
    <submittedName>
        <fullName evidence="3">Universal stress protein family protein</fullName>
    </submittedName>
</protein>
<dbReference type="SUPFAM" id="SSF52402">
    <property type="entry name" value="Adenine nucleotide alpha hydrolases-like"/>
    <property type="match status" value="1"/>
</dbReference>
<evidence type="ECO:0000313" key="4">
    <source>
        <dbReference type="Proteomes" id="UP000183561"/>
    </source>
</evidence>
<dbReference type="InterPro" id="IPR006016">
    <property type="entry name" value="UspA"/>
</dbReference>
<keyword evidence="4" id="KW-1185">Reference proteome</keyword>
<dbReference type="PRINTS" id="PR01438">
    <property type="entry name" value="UNVRSLSTRESS"/>
</dbReference>
<evidence type="ECO:0000259" key="2">
    <source>
        <dbReference type="Pfam" id="PF00582"/>
    </source>
</evidence>
<dbReference type="CDD" id="cd00293">
    <property type="entry name" value="USP-like"/>
    <property type="match status" value="1"/>
</dbReference>
<dbReference type="Pfam" id="PF00582">
    <property type="entry name" value="Usp"/>
    <property type="match status" value="1"/>
</dbReference>
<dbReference type="Gene3D" id="3.40.50.620">
    <property type="entry name" value="HUPs"/>
    <property type="match status" value="1"/>
</dbReference>
<evidence type="ECO:0000256" key="1">
    <source>
        <dbReference type="ARBA" id="ARBA00008791"/>
    </source>
</evidence>
<feature type="domain" description="UspA" evidence="2">
    <location>
        <begin position="2"/>
        <end position="126"/>
    </location>
</feature>
<gene>
    <name evidence="3" type="ORF">SAMN04490239_2254</name>
</gene>
<organism evidence="3 4">
    <name type="scientific">Rhodococcus koreensis</name>
    <dbReference type="NCBI Taxonomy" id="99653"/>
    <lineage>
        <taxon>Bacteria</taxon>
        <taxon>Bacillati</taxon>
        <taxon>Actinomycetota</taxon>
        <taxon>Actinomycetes</taxon>
        <taxon>Mycobacteriales</taxon>
        <taxon>Nocardiaceae</taxon>
        <taxon>Rhodococcus</taxon>
    </lineage>
</organism>
<reference evidence="4" key="1">
    <citation type="submission" date="2016-10" db="EMBL/GenBank/DDBJ databases">
        <authorList>
            <person name="Varghese N."/>
            <person name="Submissions S."/>
        </authorList>
    </citation>
    <scope>NUCLEOTIDE SEQUENCE [LARGE SCALE GENOMIC DNA]</scope>
    <source>
        <strain evidence="4">DSM 44498</strain>
    </source>
</reference>
<dbReference type="InterPro" id="IPR014729">
    <property type="entry name" value="Rossmann-like_a/b/a_fold"/>
</dbReference>
<dbReference type="AlphaFoldDB" id="A0A1H4NEQ8"/>
<proteinExistence type="inferred from homology"/>
<dbReference type="RefSeq" id="WP_072937859.1">
    <property type="nucleotide sequence ID" value="NZ_CP070609.1"/>
</dbReference>
<comment type="similarity">
    <text evidence="1">Belongs to the universal stress protein A family.</text>
</comment>
<dbReference type="OrthoDB" id="5419113at2"/>
<dbReference type="EMBL" id="FNSV01000005">
    <property type="protein sequence ID" value="SEB93743.1"/>
    <property type="molecule type" value="Genomic_DNA"/>
</dbReference>
<evidence type="ECO:0000313" key="3">
    <source>
        <dbReference type="EMBL" id="SEB93743.1"/>
    </source>
</evidence>
<sequence length="130" mass="13757">MIVVGYTPDQFGGAALEHGVAEAQLRGTSLLVINSSKGDSLADQSFADNAHLQELEGKLAASGIDHEVRQIVGDETVDVILEAMTAPNAELLVIGIRDRTPVGKLLMGSTAQRLLLSCRKPVLAVKPAER</sequence>
<dbReference type="InterPro" id="IPR006015">
    <property type="entry name" value="Universal_stress_UspA"/>
</dbReference>
<name>A0A1H4NEQ8_9NOCA</name>
<accession>A0A1H4NEQ8</accession>